<reference evidence="2" key="1">
    <citation type="submission" date="2023-03" db="EMBL/GenBank/DDBJ databases">
        <title>Massive genome expansion in bonnet fungi (Mycena s.s.) driven by repeated elements and novel gene families across ecological guilds.</title>
        <authorList>
            <consortium name="Lawrence Berkeley National Laboratory"/>
            <person name="Harder C.B."/>
            <person name="Miyauchi S."/>
            <person name="Viragh M."/>
            <person name="Kuo A."/>
            <person name="Thoen E."/>
            <person name="Andreopoulos B."/>
            <person name="Lu D."/>
            <person name="Skrede I."/>
            <person name="Drula E."/>
            <person name="Henrissat B."/>
            <person name="Morin E."/>
            <person name="Kohler A."/>
            <person name="Barry K."/>
            <person name="LaButti K."/>
            <person name="Morin E."/>
            <person name="Salamov A."/>
            <person name="Lipzen A."/>
            <person name="Mereny Z."/>
            <person name="Hegedus B."/>
            <person name="Baldrian P."/>
            <person name="Stursova M."/>
            <person name="Weitz H."/>
            <person name="Taylor A."/>
            <person name="Grigoriev I.V."/>
            <person name="Nagy L.G."/>
            <person name="Martin F."/>
            <person name="Kauserud H."/>
        </authorList>
    </citation>
    <scope>NUCLEOTIDE SEQUENCE</scope>
    <source>
        <strain evidence="2">9284</strain>
    </source>
</reference>
<feature type="transmembrane region" description="Helical" evidence="1">
    <location>
        <begin position="98"/>
        <end position="124"/>
    </location>
</feature>
<comment type="caution">
    <text evidence="2">The sequence shown here is derived from an EMBL/GenBank/DDBJ whole genome shotgun (WGS) entry which is preliminary data.</text>
</comment>
<feature type="transmembrane region" description="Helical" evidence="1">
    <location>
        <begin position="53"/>
        <end position="78"/>
    </location>
</feature>
<dbReference type="AlphaFoldDB" id="A0AAD7B9J0"/>
<sequence length="660" mass="70283">MSGDISDLKKTNFLYATGAGRGGGYRPNESQETLIVPPIHAERPSDHRIIVHLLGWPALVVLGQLGLQAVGWIFLAVVTTRGPIALPYSSAVWAAENAHLVPLIATLIATLFAGCSSFFFSYALRRSMALYLRRPMSLEALGASVSISMRTLVFNRRNWKWPAISLLCFIIAGIQTSGWSTLITPVKVTVSTPLAGLEIDLSSPVLQQMASNGLSVCEAAEGDTEVYGGVPASGYANGQAYLGLPAAVSLLGKGFNVSTRGILAATLNDTTVGSWFIPATAKTTKTPPTGISSSYSMTQQGFTADVSCSQQTLTNTTSPGVWFDTDTVSKWEKMVTAQEKMNYVIAYSSCAAKENQMNITDAYFKGSGQYLWAVGCDPEPSAPNNYTLIFGSSGNYTGITGSGENSYMVCDVAPKMTVVQADYIGESISPIVDVSKNSSTTVTAGGAAGVFAMYLLTDLVWHQQGITVNGVADQLLELSDTMQGGDEQRFKITEQYLQGVVEYSGSVLRACLSAKDLAFAGGVPLNMTAPTTGTWNTETMGWKGFSSGTTVWILLPGLFMASATLALVIIAVYRHWDALHTDSHGDTFDPSNPLHLIAVASAGGLQHVFKGFRDDDIDEGAKLDVLLGSVPGRGPALVRADTYAPVVLDRLDISRTSSRV</sequence>
<keyword evidence="1" id="KW-0472">Membrane</keyword>
<evidence type="ECO:0000256" key="1">
    <source>
        <dbReference type="SAM" id="Phobius"/>
    </source>
</evidence>
<proteinExistence type="predicted"/>
<keyword evidence="1" id="KW-0812">Transmembrane</keyword>
<organism evidence="2 3">
    <name type="scientific">Roridomyces roridus</name>
    <dbReference type="NCBI Taxonomy" id="1738132"/>
    <lineage>
        <taxon>Eukaryota</taxon>
        <taxon>Fungi</taxon>
        <taxon>Dikarya</taxon>
        <taxon>Basidiomycota</taxon>
        <taxon>Agaricomycotina</taxon>
        <taxon>Agaricomycetes</taxon>
        <taxon>Agaricomycetidae</taxon>
        <taxon>Agaricales</taxon>
        <taxon>Marasmiineae</taxon>
        <taxon>Mycenaceae</taxon>
        <taxon>Roridomyces</taxon>
    </lineage>
</organism>
<feature type="transmembrane region" description="Helical" evidence="1">
    <location>
        <begin position="551"/>
        <end position="573"/>
    </location>
</feature>
<dbReference type="EMBL" id="JARKIF010000026">
    <property type="protein sequence ID" value="KAJ7614328.1"/>
    <property type="molecule type" value="Genomic_DNA"/>
</dbReference>
<name>A0AAD7B9J0_9AGAR</name>
<keyword evidence="3" id="KW-1185">Reference proteome</keyword>
<protein>
    <submittedName>
        <fullName evidence="2">Uncharacterized protein</fullName>
    </submittedName>
</protein>
<gene>
    <name evidence="2" type="ORF">FB45DRAFT_936633</name>
</gene>
<dbReference type="Proteomes" id="UP001221142">
    <property type="component" value="Unassembled WGS sequence"/>
</dbReference>
<keyword evidence="1" id="KW-1133">Transmembrane helix</keyword>
<evidence type="ECO:0000313" key="3">
    <source>
        <dbReference type="Proteomes" id="UP001221142"/>
    </source>
</evidence>
<evidence type="ECO:0000313" key="2">
    <source>
        <dbReference type="EMBL" id="KAJ7614328.1"/>
    </source>
</evidence>
<accession>A0AAD7B9J0</accession>
<feature type="transmembrane region" description="Helical" evidence="1">
    <location>
        <begin position="159"/>
        <end position="179"/>
    </location>
</feature>